<dbReference type="InterPro" id="IPR006530">
    <property type="entry name" value="YD"/>
</dbReference>
<dbReference type="InterPro" id="IPR031325">
    <property type="entry name" value="RHS_repeat"/>
</dbReference>
<reference evidence="1 2" key="1">
    <citation type="submission" date="2016-12" db="EMBL/GenBank/DDBJ databases">
        <authorList>
            <person name="Song W.-J."/>
            <person name="Kurnit D.M."/>
        </authorList>
    </citation>
    <scope>NUCLEOTIDE SEQUENCE [LARGE SCALE GENOMIC DNA]</scope>
    <source>
        <strain evidence="1 2">CECT 9026</strain>
    </source>
</reference>
<sequence length="114" mass="12900">MGGEYLKAYDEKGRLTQETDALGNVTESVYNDAGELVAKIAAKPPISAIKMACWLRCSRIKRCGMTAGAILPSRLTRFYEYNAYNKVMKFTDEQGRTTTYDYEFPLHLVTKKTN</sequence>
<dbReference type="Proteomes" id="UP000184774">
    <property type="component" value="Unassembled WGS sequence"/>
</dbReference>
<dbReference type="NCBIfam" id="TIGR01643">
    <property type="entry name" value="YD_repeat_2x"/>
    <property type="match status" value="1"/>
</dbReference>
<gene>
    <name evidence="1" type="ORF">VSP9026_01768</name>
</gene>
<proteinExistence type="predicted"/>
<evidence type="ECO:0000313" key="2">
    <source>
        <dbReference type="Proteomes" id="UP000184774"/>
    </source>
</evidence>
<accession>A0A1N6M3Z7</accession>
<organism evidence="1 2">
    <name type="scientific">Vibrio spartinae</name>
    <dbReference type="NCBI Taxonomy" id="1918945"/>
    <lineage>
        <taxon>Bacteria</taxon>
        <taxon>Pseudomonadati</taxon>
        <taxon>Pseudomonadota</taxon>
        <taxon>Gammaproteobacteria</taxon>
        <taxon>Vibrionales</taxon>
        <taxon>Vibrionaceae</taxon>
        <taxon>Vibrio</taxon>
    </lineage>
</organism>
<protein>
    <submittedName>
        <fullName evidence="1">RHS Repeat protein</fullName>
    </submittedName>
</protein>
<dbReference type="Gene3D" id="2.180.10.10">
    <property type="entry name" value="RHS repeat-associated core"/>
    <property type="match status" value="1"/>
</dbReference>
<dbReference type="EMBL" id="FSSB01000010">
    <property type="protein sequence ID" value="SIO94087.1"/>
    <property type="molecule type" value="Genomic_DNA"/>
</dbReference>
<dbReference type="AlphaFoldDB" id="A0A1N6M3Z7"/>
<name>A0A1N6M3Z7_9VIBR</name>
<dbReference type="Pfam" id="PF05593">
    <property type="entry name" value="RHS_repeat"/>
    <property type="match status" value="1"/>
</dbReference>
<evidence type="ECO:0000313" key="1">
    <source>
        <dbReference type="EMBL" id="SIO94087.1"/>
    </source>
</evidence>